<gene>
    <name evidence="6" type="ORF">CLLU_12070</name>
</gene>
<keyword evidence="4" id="KW-0175">Coiled coil</keyword>
<evidence type="ECO:0000256" key="3">
    <source>
        <dbReference type="ARBA" id="ARBA00023125"/>
    </source>
</evidence>
<dbReference type="PANTHER" id="PTHR30408">
    <property type="entry name" value="TYPE-1 RESTRICTION ENZYME ECOKI SPECIFICITY PROTEIN"/>
    <property type="match status" value="1"/>
</dbReference>
<dbReference type="InterPro" id="IPR044946">
    <property type="entry name" value="Restrct_endonuc_typeI_TRD_sf"/>
</dbReference>
<organism evidence="6 7">
    <name type="scientific">Clostridium luticellarii</name>
    <dbReference type="NCBI Taxonomy" id="1691940"/>
    <lineage>
        <taxon>Bacteria</taxon>
        <taxon>Bacillati</taxon>
        <taxon>Bacillota</taxon>
        <taxon>Clostridia</taxon>
        <taxon>Eubacteriales</taxon>
        <taxon>Clostridiaceae</taxon>
        <taxon>Clostridium</taxon>
    </lineage>
</organism>
<dbReference type="GO" id="GO:0003677">
    <property type="term" value="F:DNA binding"/>
    <property type="evidence" value="ECO:0007669"/>
    <property type="project" value="UniProtKB-KW"/>
</dbReference>
<dbReference type="CDD" id="cd17261">
    <property type="entry name" value="RMtype1_S_EcoKI-TRD2-CR2_like"/>
    <property type="match status" value="1"/>
</dbReference>
<keyword evidence="3" id="KW-0238">DNA-binding</keyword>
<dbReference type="Proteomes" id="UP000237798">
    <property type="component" value="Unassembled WGS sequence"/>
</dbReference>
<dbReference type="Gene3D" id="3.90.220.20">
    <property type="entry name" value="DNA methylase specificity domains"/>
    <property type="match status" value="2"/>
</dbReference>
<evidence type="ECO:0000256" key="1">
    <source>
        <dbReference type="ARBA" id="ARBA00010923"/>
    </source>
</evidence>
<evidence type="ECO:0000256" key="4">
    <source>
        <dbReference type="SAM" id="Coils"/>
    </source>
</evidence>
<feature type="coiled-coil region" evidence="4">
    <location>
        <begin position="377"/>
        <end position="404"/>
    </location>
</feature>
<comment type="similarity">
    <text evidence="1">Belongs to the type-I restriction system S methylase family.</text>
</comment>
<dbReference type="RefSeq" id="WP_106008664.1">
    <property type="nucleotide sequence ID" value="NZ_PVXP01000011.1"/>
</dbReference>
<protein>
    <submittedName>
        <fullName evidence="6">EcoKI restriction-modification system protein HsdS</fullName>
    </submittedName>
</protein>
<feature type="domain" description="Type I restriction modification DNA specificity" evidence="5">
    <location>
        <begin position="7"/>
        <end position="185"/>
    </location>
</feature>
<feature type="coiled-coil region" evidence="4">
    <location>
        <begin position="164"/>
        <end position="194"/>
    </location>
</feature>
<dbReference type="InterPro" id="IPR000055">
    <property type="entry name" value="Restrct_endonuc_typeI_TRD"/>
</dbReference>
<dbReference type="PANTHER" id="PTHR30408:SF12">
    <property type="entry name" value="TYPE I RESTRICTION ENZYME MJAVIII SPECIFICITY SUBUNIT"/>
    <property type="match status" value="1"/>
</dbReference>
<keyword evidence="2" id="KW-0680">Restriction system</keyword>
<keyword evidence="7" id="KW-1185">Reference proteome</keyword>
<sequence length="427" mass="49239">MKNRKLPEGWKVEKLDTLCVDKFAGDWGSNDEEKKGVFVIRTTNFTDDGNLNFNDVVTRCIDDKVIKKKRLQFGDIILEKSGGSDNQPVGRVVYFNKTDGIYMCNNFTHVLRINKEKAVPKYVMYFLLDIHKKGITKYFQNKTTGIRNLQMKRYFKLGIELPPLEIQKKIVQALEKAEDALKKKKESIRLLDELVKSRFIEMFGDPTSNPKSWNKDTIGSVVKSITAGWSANGEVRERREGEKAVLKVSAVTQGYFKSDEYKVISDDTDIKKYVFPEKGDLLFSRANTREMVGATCIIHNDYPDLLLPDKLWKVLFVDRVNVFYMKYVLSEPTIRAEFSAKSTGTSGSMYNVSMDKFKKICIPIPPLEFQNKFADFVKQVDKLKFEMEKSLKKLEDNFNSLMQKAFNGELEFNSQFTMDNSQLKMGK</sequence>
<feature type="domain" description="Type I restriction modification DNA specificity" evidence="5">
    <location>
        <begin position="210"/>
        <end position="393"/>
    </location>
</feature>
<name>A0A2T0BPV7_9CLOT</name>
<dbReference type="GO" id="GO:0009307">
    <property type="term" value="P:DNA restriction-modification system"/>
    <property type="evidence" value="ECO:0007669"/>
    <property type="project" value="UniProtKB-KW"/>
</dbReference>
<dbReference type="Pfam" id="PF01420">
    <property type="entry name" value="Methylase_S"/>
    <property type="match status" value="2"/>
</dbReference>
<dbReference type="InterPro" id="IPR052021">
    <property type="entry name" value="Type-I_RS_S_subunit"/>
</dbReference>
<evidence type="ECO:0000313" key="7">
    <source>
        <dbReference type="Proteomes" id="UP000237798"/>
    </source>
</evidence>
<dbReference type="REBASE" id="268320">
    <property type="entry name" value="S.Clu29923ORF12080P"/>
</dbReference>
<evidence type="ECO:0000256" key="2">
    <source>
        <dbReference type="ARBA" id="ARBA00022747"/>
    </source>
</evidence>
<comment type="caution">
    <text evidence="6">The sequence shown here is derived from an EMBL/GenBank/DDBJ whole genome shotgun (WGS) entry which is preliminary data.</text>
</comment>
<accession>A0A2T0BPV7</accession>
<dbReference type="AlphaFoldDB" id="A0A2T0BPV7"/>
<dbReference type="EMBL" id="PVXP01000011">
    <property type="protein sequence ID" value="PRR85865.1"/>
    <property type="molecule type" value="Genomic_DNA"/>
</dbReference>
<evidence type="ECO:0000313" key="6">
    <source>
        <dbReference type="EMBL" id="PRR85865.1"/>
    </source>
</evidence>
<proteinExistence type="inferred from homology"/>
<evidence type="ECO:0000259" key="5">
    <source>
        <dbReference type="Pfam" id="PF01420"/>
    </source>
</evidence>
<reference evidence="6 7" key="1">
    <citation type="submission" date="2018-03" db="EMBL/GenBank/DDBJ databases">
        <title>Genome sequence of Clostridium luticellarii DSM 29923.</title>
        <authorList>
            <person name="Poehlein A."/>
            <person name="Daniel R."/>
        </authorList>
    </citation>
    <scope>NUCLEOTIDE SEQUENCE [LARGE SCALE GENOMIC DNA]</scope>
    <source>
        <strain evidence="6 7">DSM 29923</strain>
    </source>
</reference>
<dbReference type="OrthoDB" id="9811611at2"/>
<dbReference type="SUPFAM" id="SSF116734">
    <property type="entry name" value="DNA methylase specificity domain"/>
    <property type="match status" value="2"/>
</dbReference>